<gene>
    <name evidence="1" type="ORF">B4135_0438</name>
</gene>
<comment type="caution">
    <text evidence="1">The sequence shown here is derived from an EMBL/GenBank/DDBJ whole genome shotgun (WGS) entry which is preliminary data.</text>
</comment>
<reference evidence="1 2" key="1">
    <citation type="submission" date="2016-01" db="EMBL/GenBank/DDBJ databases">
        <title>Draft Genome Sequences of Seven Thermophilic Sporeformers Isolated from Foods.</title>
        <authorList>
            <person name="Berendsen E.M."/>
            <person name="Wells-Bennik M.H."/>
            <person name="Krawcyk A.O."/>
            <person name="De Jong A."/>
            <person name="Holsappel S."/>
            <person name="Eijlander R.T."/>
            <person name="Kuipers O.P."/>
        </authorList>
    </citation>
    <scope>NUCLEOTIDE SEQUENCE [LARGE SCALE GENOMIC DNA]</scope>
    <source>
        <strain evidence="1 2">B4135</strain>
    </source>
</reference>
<dbReference type="EMBL" id="LQYT01000135">
    <property type="protein sequence ID" value="KYD08756.1"/>
    <property type="molecule type" value="Genomic_DNA"/>
</dbReference>
<organism evidence="1 2">
    <name type="scientific">Caldibacillus debilis</name>
    <dbReference type="NCBI Taxonomy" id="301148"/>
    <lineage>
        <taxon>Bacteria</taxon>
        <taxon>Bacillati</taxon>
        <taxon>Bacillota</taxon>
        <taxon>Bacilli</taxon>
        <taxon>Bacillales</taxon>
        <taxon>Bacillaceae</taxon>
        <taxon>Caldibacillus</taxon>
    </lineage>
</organism>
<proteinExistence type="predicted"/>
<name>A0A150L9T1_9BACI</name>
<dbReference type="Proteomes" id="UP000075683">
    <property type="component" value="Unassembled WGS sequence"/>
</dbReference>
<sequence length="44" mass="4955">MIIQFHIIMPHKILAKAFGCNAEDFGTVLNLISEFISGKNCEFL</sequence>
<dbReference type="AlphaFoldDB" id="A0A150L9T1"/>
<dbReference type="STRING" id="301148.B4135_0438"/>
<evidence type="ECO:0000313" key="1">
    <source>
        <dbReference type="EMBL" id="KYD08756.1"/>
    </source>
</evidence>
<accession>A0A150L9T1</accession>
<evidence type="ECO:0000313" key="2">
    <source>
        <dbReference type="Proteomes" id="UP000075683"/>
    </source>
</evidence>
<protein>
    <submittedName>
        <fullName evidence="1">Uncharacterized protein</fullName>
    </submittedName>
</protein>